<name>A0A813E185_POLGL</name>
<gene>
    <name evidence="2" type="ORF">PGLA1383_LOCUS12721</name>
</gene>
<evidence type="ECO:0000256" key="1">
    <source>
        <dbReference type="SAM" id="MobiDB-lite"/>
    </source>
</evidence>
<feature type="region of interest" description="Disordered" evidence="1">
    <location>
        <begin position="360"/>
        <end position="380"/>
    </location>
</feature>
<organism evidence="2 3">
    <name type="scientific">Polarella glacialis</name>
    <name type="common">Dinoflagellate</name>
    <dbReference type="NCBI Taxonomy" id="89957"/>
    <lineage>
        <taxon>Eukaryota</taxon>
        <taxon>Sar</taxon>
        <taxon>Alveolata</taxon>
        <taxon>Dinophyceae</taxon>
        <taxon>Suessiales</taxon>
        <taxon>Suessiaceae</taxon>
        <taxon>Polarella</taxon>
    </lineage>
</organism>
<reference evidence="2" key="1">
    <citation type="submission" date="2021-02" db="EMBL/GenBank/DDBJ databases">
        <authorList>
            <person name="Dougan E. K."/>
            <person name="Rhodes N."/>
            <person name="Thang M."/>
            <person name="Chan C."/>
        </authorList>
    </citation>
    <scope>NUCLEOTIDE SEQUENCE</scope>
</reference>
<accession>A0A813E185</accession>
<comment type="caution">
    <text evidence="2">The sequence shown here is derived from an EMBL/GenBank/DDBJ whole genome shotgun (WGS) entry which is preliminary data.</text>
</comment>
<proteinExistence type="predicted"/>
<keyword evidence="3" id="KW-1185">Reference proteome</keyword>
<dbReference type="EMBL" id="CAJNNV010006833">
    <property type="protein sequence ID" value="CAE8594151.1"/>
    <property type="molecule type" value="Genomic_DNA"/>
</dbReference>
<protein>
    <submittedName>
        <fullName evidence="2">Uncharacterized protein</fullName>
    </submittedName>
</protein>
<sequence length="380" mass="41042">MAKTLAKVSRESASFFAPKAALLAVSGEPESQSGGVFGIFKGTRDTYVSNFEALRDAEKAKVEAHGEIVALKSKGAEEMDAIFTMTNEAISDTTADLATKRSQLTESQGTFESTTTFHANLEKDCEEKSKINVNRKMLQAQEAAAISKAVNSDDAFEASGKVGSTQAEFIQLSEVHKHETAGLTEQRRPQVLRFLADVARIEHSDRLARIAAVVGDKSNPFEKVTSEIDAMQGHITKEAEADLKKQTWCESEQGTNTQTASNKASEIVSLEGCIGELETRLDSPETGLKVNLSTAEADLTANQEVQATETSMRQAETAEYQKSVGDLQVAQELITKGTKVLKDYYNSLAKDDAVLLQVSSAHKDEPEDAATLPPKAAESS</sequence>
<evidence type="ECO:0000313" key="3">
    <source>
        <dbReference type="Proteomes" id="UP000654075"/>
    </source>
</evidence>
<dbReference type="Proteomes" id="UP000654075">
    <property type="component" value="Unassembled WGS sequence"/>
</dbReference>
<evidence type="ECO:0000313" key="2">
    <source>
        <dbReference type="EMBL" id="CAE8594151.1"/>
    </source>
</evidence>
<dbReference type="AlphaFoldDB" id="A0A813E185"/>